<gene>
    <name evidence="10" type="ORF">OIE_03981</name>
</gene>
<feature type="transmembrane region" description="Helical" evidence="8">
    <location>
        <begin position="285"/>
        <end position="304"/>
    </location>
</feature>
<evidence type="ECO:0000256" key="4">
    <source>
        <dbReference type="ARBA" id="ARBA00022692"/>
    </source>
</evidence>
<dbReference type="SUPFAM" id="SSF52266">
    <property type="entry name" value="SGNH hydrolase"/>
    <property type="match status" value="1"/>
</dbReference>
<name>A0A828ZSG7_ENTFC</name>
<keyword evidence="6 8" id="KW-0472">Membrane</keyword>
<evidence type="ECO:0000256" key="7">
    <source>
        <dbReference type="ARBA" id="ARBA00023315"/>
    </source>
</evidence>
<evidence type="ECO:0000313" key="11">
    <source>
        <dbReference type="Proteomes" id="UP000010553"/>
    </source>
</evidence>
<evidence type="ECO:0000313" key="10">
    <source>
        <dbReference type="EMBL" id="ELB02606.1"/>
    </source>
</evidence>
<evidence type="ECO:0000256" key="2">
    <source>
        <dbReference type="ARBA" id="ARBA00022475"/>
    </source>
</evidence>
<proteinExistence type="predicted"/>
<organism evidence="10 11">
    <name type="scientific">Enterococcus faecium EnGen0003</name>
    <dbReference type="NCBI Taxonomy" id="1138901"/>
    <lineage>
        <taxon>Bacteria</taxon>
        <taxon>Bacillati</taxon>
        <taxon>Bacillota</taxon>
        <taxon>Bacilli</taxon>
        <taxon>Lactobacillales</taxon>
        <taxon>Enterococcaceae</taxon>
        <taxon>Enterococcus</taxon>
    </lineage>
</organism>
<keyword evidence="5 8" id="KW-1133">Transmembrane helix</keyword>
<feature type="transmembrane region" description="Helical" evidence="8">
    <location>
        <begin position="339"/>
        <end position="359"/>
    </location>
</feature>
<feature type="transmembrane region" description="Helical" evidence="8">
    <location>
        <begin position="136"/>
        <end position="156"/>
    </location>
</feature>
<keyword evidence="4 8" id="KW-0812">Transmembrane</keyword>
<sequence length="541" mass="62579">MKKIYSKEIDCFRGIAVLAVIFYHLPNSKLPGGLQGVTIFFVVSGFLMAKNTIRDEKNRQFSFLHFYYKRIKRIYPFLLFSLVVSIFILGISNIRLIGNIRSELPSLIFGYNNWWQLNQGVSYFDSYFNASLFKHYWSLSVELQFYLIWPFLFIVIKRMRRKQVFYLIYTLIFVSILFSLFLPSAKAYYHTVAKLFPFLLGVWGYFNRITIGRFFEQNTFSKIWLLLLASLCLILFPIFPYTLNELLISICFALLLASVDDVNIAKKTKIASTKLSFVGKISYELYLVHFPVLIALTNLFKHYHLKYLDIASLFTVFLCTLLMITFFRKGVQKMRSPKIWTTMALMIIGVSVLVLRAPANRLTADQNQLQSLLKENSSKASAGENQLSQEKKILFIGDSVMLGAYQELKETFQKEALVDAKESRQITALPEILKEHKDLVSYQQIVIGLGTNGVLTDDAIEQTMSLLKDKKVYWVNIKAPTGWEDTINATLAKLPNQYSNITMIDWYSESKNHPEFFYDDETHLNESGRTAYAKYIASVIQ</sequence>
<feature type="transmembrane region" description="Helical" evidence="8">
    <location>
        <begin position="188"/>
        <end position="207"/>
    </location>
</feature>
<dbReference type="InterPro" id="IPR002656">
    <property type="entry name" value="Acyl_transf_3_dom"/>
</dbReference>
<feature type="transmembrane region" description="Helical" evidence="8">
    <location>
        <begin position="163"/>
        <end position="182"/>
    </location>
</feature>
<dbReference type="CDD" id="cd01840">
    <property type="entry name" value="SGNH_hydrolase_yrhL_like"/>
    <property type="match status" value="1"/>
</dbReference>
<dbReference type="PANTHER" id="PTHR23028:SF53">
    <property type="entry name" value="ACYL_TRANSF_3 DOMAIN-CONTAINING PROTEIN"/>
    <property type="match status" value="1"/>
</dbReference>
<dbReference type="GO" id="GO:0005886">
    <property type="term" value="C:plasma membrane"/>
    <property type="evidence" value="ECO:0007669"/>
    <property type="project" value="UniProtKB-SubCell"/>
</dbReference>
<dbReference type="Pfam" id="PF01757">
    <property type="entry name" value="Acyl_transf_3"/>
    <property type="match status" value="1"/>
</dbReference>
<evidence type="ECO:0000256" key="3">
    <source>
        <dbReference type="ARBA" id="ARBA00022679"/>
    </source>
</evidence>
<dbReference type="AlphaFoldDB" id="A0A828ZSG7"/>
<feature type="transmembrane region" description="Helical" evidence="8">
    <location>
        <begin position="246"/>
        <end position="264"/>
    </location>
</feature>
<keyword evidence="7" id="KW-0012">Acyltransferase</keyword>
<feature type="transmembrane region" description="Helical" evidence="8">
    <location>
        <begin position="310"/>
        <end position="327"/>
    </location>
</feature>
<evidence type="ECO:0000256" key="1">
    <source>
        <dbReference type="ARBA" id="ARBA00004651"/>
    </source>
</evidence>
<dbReference type="GO" id="GO:0016747">
    <property type="term" value="F:acyltransferase activity, transferring groups other than amino-acyl groups"/>
    <property type="evidence" value="ECO:0007669"/>
    <property type="project" value="InterPro"/>
</dbReference>
<feature type="transmembrane region" description="Helical" evidence="8">
    <location>
        <begin position="74"/>
        <end position="97"/>
    </location>
</feature>
<dbReference type="RefSeq" id="WP_002334984.1">
    <property type="nucleotide sequence ID" value="NZ_KB029691.1"/>
</dbReference>
<evidence type="ECO:0000256" key="5">
    <source>
        <dbReference type="ARBA" id="ARBA00022989"/>
    </source>
</evidence>
<comment type="subcellular location">
    <subcellularLocation>
        <location evidence="1">Cell membrane</location>
        <topology evidence="1">Multi-pass membrane protein</topology>
    </subcellularLocation>
</comment>
<feature type="domain" description="Acyltransferase 3" evidence="9">
    <location>
        <begin position="8"/>
        <end position="322"/>
    </location>
</feature>
<dbReference type="Proteomes" id="UP000010553">
    <property type="component" value="Unassembled WGS sequence"/>
</dbReference>
<reference evidence="10 11" key="1">
    <citation type="submission" date="2012-12" db="EMBL/GenBank/DDBJ databases">
        <title>The Genome Sequence of Enterococcus faecium E1590.</title>
        <authorList>
            <consortium name="The Broad Institute Genome Sequencing Platform"/>
            <consortium name="The Broad Institute Genome Sequencing Center for Infectious Disease"/>
            <person name="Earl A.M."/>
            <person name="Gilmore M.S."/>
            <person name="van Schaik W."/>
            <person name="Lebreton F."/>
            <person name="Willems R.J."/>
            <person name="Walker B."/>
            <person name="Young S.K."/>
            <person name="Zeng Q."/>
            <person name="Gargeya S."/>
            <person name="Fitzgerald M."/>
            <person name="Haas B."/>
            <person name="Abouelleil A."/>
            <person name="Alvarado L."/>
            <person name="Arachchi H.M."/>
            <person name="Berlin A.M."/>
            <person name="Chapman S.B."/>
            <person name="Dewar J."/>
            <person name="Goldberg J."/>
            <person name="Griggs A."/>
            <person name="Gujja S."/>
            <person name="Hansen M."/>
            <person name="Howarth C."/>
            <person name="Imamovic A."/>
            <person name="Larimer J."/>
            <person name="McCowan C."/>
            <person name="Murphy C."/>
            <person name="Neiman D."/>
            <person name="Pearson M."/>
            <person name="Priest M."/>
            <person name="Roberts A."/>
            <person name="Saif S."/>
            <person name="Shea T."/>
            <person name="Sisk P."/>
            <person name="Sykes S."/>
            <person name="Wortman J."/>
            <person name="Nusbaum C."/>
            <person name="Birren B."/>
        </authorList>
    </citation>
    <scope>NUCLEOTIDE SEQUENCE [LARGE SCALE GENOMIC DNA]</scope>
    <source>
        <strain evidence="10 11">E1590</strain>
    </source>
</reference>
<comment type="caution">
    <text evidence="10">The sequence shown here is derived from an EMBL/GenBank/DDBJ whole genome shotgun (WGS) entry which is preliminary data.</text>
</comment>
<dbReference type="PANTHER" id="PTHR23028">
    <property type="entry name" value="ACETYLTRANSFERASE"/>
    <property type="match status" value="1"/>
</dbReference>
<accession>A0A828ZSG7</accession>
<evidence type="ECO:0000256" key="6">
    <source>
        <dbReference type="ARBA" id="ARBA00023136"/>
    </source>
</evidence>
<keyword evidence="2" id="KW-1003">Cell membrane</keyword>
<feature type="transmembrane region" description="Helical" evidence="8">
    <location>
        <begin position="219"/>
        <end position="240"/>
    </location>
</feature>
<keyword evidence="3" id="KW-0808">Transferase</keyword>
<dbReference type="EMBL" id="AHXC01000004">
    <property type="protein sequence ID" value="ELB02606.1"/>
    <property type="molecule type" value="Genomic_DNA"/>
</dbReference>
<dbReference type="Gene3D" id="3.40.50.1110">
    <property type="entry name" value="SGNH hydrolase"/>
    <property type="match status" value="1"/>
</dbReference>
<dbReference type="InterPro" id="IPR050879">
    <property type="entry name" value="Acyltransferase_3"/>
</dbReference>
<evidence type="ECO:0000259" key="9">
    <source>
        <dbReference type="Pfam" id="PF01757"/>
    </source>
</evidence>
<feature type="transmembrane region" description="Helical" evidence="8">
    <location>
        <begin position="9"/>
        <end position="26"/>
    </location>
</feature>
<dbReference type="InterPro" id="IPR036514">
    <property type="entry name" value="SGNH_hydro_sf"/>
</dbReference>
<dbReference type="GO" id="GO:0000271">
    <property type="term" value="P:polysaccharide biosynthetic process"/>
    <property type="evidence" value="ECO:0007669"/>
    <property type="project" value="TreeGrafter"/>
</dbReference>
<protein>
    <recommendedName>
        <fullName evidence="9">Acyltransferase 3 domain-containing protein</fullName>
    </recommendedName>
</protein>
<evidence type="ECO:0000256" key="8">
    <source>
        <dbReference type="SAM" id="Phobius"/>
    </source>
</evidence>
<feature type="transmembrane region" description="Helical" evidence="8">
    <location>
        <begin position="32"/>
        <end position="53"/>
    </location>
</feature>